<protein>
    <submittedName>
        <fullName evidence="1">Uncharacterized protein</fullName>
    </submittedName>
</protein>
<dbReference type="EMBL" id="MSFL01000003">
    <property type="protein sequence ID" value="PWY90166.1"/>
    <property type="molecule type" value="Genomic_DNA"/>
</dbReference>
<accession>A0A317WUY4</accession>
<name>A0A317WUY4_9EURO</name>
<dbReference type="VEuPathDB" id="FungiDB:BO70DRAFT_135395"/>
<dbReference type="AlphaFoldDB" id="A0A317WUY4"/>
<sequence length="175" mass="19484">MQQAVRHLSSLHRLHRAKARIGCLGCRPGYGRFGRETRDNRRPTIPAAATVPNNHRCRRGPCQVYLSHVSIVEGVQRMWGCELARPFIRLPSVCSRPSSLTATSQLVGRWPRLDYHDADYRTSLLAIGPPPLFPSSPFPEHSGLGIGTNITTDCPSPMSLRNPYPTVLEPPAWIV</sequence>
<dbReference type="RefSeq" id="XP_025402997.1">
    <property type="nucleotide sequence ID" value="XM_025538080.1"/>
</dbReference>
<dbReference type="Proteomes" id="UP000247233">
    <property type="component" value="Unassembled WGS sequence"/>
</dbReference>
<gene>
    <name evidence="1" type="ORF">BO70DRAFT_135395</name>
</gene>
<dbReference type="GeneID" id="37060317"/>
<organism evidence="1 2">
    <name type="scientific">Aspergillus heteromorphus CBS 117.55</name>
    <dbReference type="NCBI Taxonomy" id="1448321"/>
    <lineage>
        <taxon>Eukaryota</taxon>
        <taxon>Fungi</taxon>
        <taxon>Dikarya</taxon>
        <taxon>Ascomycota</taxon>
        <taxon>Pezizomycotina</taxon>
        <taxon>Eurotiomycetes</taxon>
        <taxon>Eurotiomycetidae</taxon>
        <taxon>Eurotiales</taxon>
        <taxon>Aspergillaceae</taxon>
        <taxon>Aspergillus</taxon>
        <taxon>Aspergillus subgen. Circumdati</taxon>
    </lineage>
</organism>
<evidence type="ECO:0000313" key="2">
    <source>
        <dbReference type="Proteomes" id="UP000247233"/>
    </source>
</evidence>
<comment type="caution">
    <text evidence="1">The sequence shown here is derived from an EMBL/GenBank/DDBJ whole genome shotgun (WGS) entry which is preliminary data.</text>
</comment>
<reference evidence="1 2" key="1">
    <citation type="submission" date="2016-12" db="EMBL/GenBank/DDBJ databases">
        <title>The genomes of Aspergillus section Nigri reveals drivers in fungal speciation.</title>
        <authorList>
            <consortium name="DOE Joint Genome Institute"/>
            <person name="Vesth T.C."/>
            <person name="Nybo J."/>
            <person name="Theobald S."/>
            <person name="Brandl J."/>
            <person name="Frisvad J.C."/>
            <person name="Nielsen K.F."/>
            <person name="Lyhne E.K."/>
            <person name="Kogle M.E."/>
            <person name="Kuo A."/>
            <person name="Riley R."/>
            <person name="Clum A."/>
            <person name="Nolan M."/>
            <person name="Lipzen A."/>
            <person name="Salamov A."/>
            <person name="Henrissat B."/>
            <person name="Wiebenga A."/>
            <person name="De Vries R.P."/>
            <person name="Grigoriev I.V."/>
            <person name="Mortensen U.H."/>
            <person name="Andersen M.R."/>
            <person name="Baker S.E."/>
        </authorList>
    </citation>
    <scope>NUCLEOTIDE SEQUENCE [LARGE SCALE GENOMIC DNA]</scope>
    <source>
        <strain evidence="1 2">CBS 117.55</strain>
    </source>
</reference>
<keyword evidence="2" id="KW-1185">Reference proteome</keyword>
<proteinExistence type="predicted"/>
<evidence type="ECO:0000313" key="1">
    <source>
        <dbReference type="EMBL" id="PWY90166.1"/>
    </source>
</evidence>